<dbReference type="GO" id="GO:0003954">
    <property type="term" value="F:NADH dehydrogenase activity"/>
    <property type="evidence" value="ECO:0007669"/>
    <property type="project" value="InterPro"/>
</dbReference>
<dbReference type="Pfam" id="PF07992">
    <property type="entry name" value="Pyr_redox_2"/>
    <property type="match status" value="1"/>
</dbReference>
<dbReference type="InterPro" id="IPR036188">
    <property type="entry name" value="FAD/NAD-bd_sf"/>
</dbReference>
<dbReference type="STRING" id="28885.EI16_11085"/>
<keyword evidence="4" id="KW-0560">Oxidoreductase</keyword>
<evidence type="ECO:0000313" key="7">
    <source>
        <dbReference type="EMBL" id="KDN96779.1"/>
    </source>
</evidence>
<dbReference type="PRINTS" id="PR00411">
    <property type="entry name" value="PNDRDTASEI"/>
</dbReference>
<keyword evidence="2" id="KW-0285">Flavoprotein</keyword>
<dbReference type="SUPFAM" id="SSF51905">
    <property type="entry name" value="FAD/NAD(P)-binding domain"/>
    <property type="match status" value="1"/>
</dbReference>
<dbReference type="PRINTS" id="PR00368">
    <property type="entry name" value="FADPNR"/>
</dbReference>
<keyword evidence="3" id="KW-0274">FAD</keyword>
<comment type="caution">
    <text evidence="7">The sequence shown here is derived from an EMBL/GenBank/DDBJ whole genome shotgun (WGS) entry which is preliminary data.</text>
</comment>
<dbReference type="RefSeq" id="WP_029907804.1">
    <property type="nucleotide sequence ID" value="NZ_AP020335.1"/>
</dbReference>
<evidence type="ECO:0000256" key="3">
    <source>
        <dbReference type="ARBA" id="ARBA00022827"/>
    </source>
</evidence>
<proteinExistence type="inferred from homology"/>
<dbReference type="InterPro" id="IPR045024">
    <property type="entry name" value="NDH-2"/>
</dbReference>
<evidence type="ECO:0000256" key="1">
    <source>
        <dbReference type="ARBA" id="ARBA00005272"/>
    </source>
</evidence>
<dbReference type="Gene3D" id="3.50.50.100">
    <property type="match status" value="1"/>
</dbReference>
<evidence type="ECO:0000256" key="2">
    <source>
        <dbReference type="ARBA" id="ARBA00022630"/>
    </source>
</evidence>
<keyword evidence="8" id="KW-1185">Reference proteome</keyword>
<dbReference type="EMBL" id="JMIU01000001">
    <property type="protein sequence ID" value="KDN96779.1"/>
    <property type="molecule type" value="Genomic_DNA"/>
</dbReference>
<dbReference type="Proteomes" id="UP000027341">
    <property type="component" value="Unassembled WGS sequence"/>
</dbReference>
<evidence type="ECO:0000256" key="4">
    <source>
        <dbReference type="ARBA" id="ARBA00023002"/>
    </source>
</evidence>
<protein>
    <recommendedName>
        <fullName evidence="6">FAD/NAD(P)-binding domain-containing protein</fullName>
    </recommendedName>
</protein>
<dbReference type="PANTHER" id="PTHR43706">
    <property type="entry name" value="NADH DEHYDROGENASE"/>
    <property type="match status" value="1"/>
</dbReference>
<accession>A0A066ZWY9</accession>
<evidence type="ECO:0000256" key="5">
    <source>
        <dbReference type="ARBA" id="ARBA00023027"/>
    </source>
</evidence>
<reference evidence="7 8" key="1">
    <citation type="submission" date="2014-04" db="EMBL/GenBank/DDBJ databases">
        <title>Draft genome sequence of Hydrogenovibrio marinus MH-110, a model organism for aerobic H2 metabolism.</title>
        <authorList>
            <person name="Cha H.J."/>
            <person name="Jo B.H."/>
            <person name="Hwang B.H."/>
        </authorList>
    </citation>
    <scope>NUCLEOTIDE SEQUENCE [LARGE SCALE GENOMIC DNA]</scope>
    <source>
        <strain evidence="7 8">MH-110</strain>
    </source>
</reference>
<comment type="similarity">
    <text evidence="1">Belongs to the NADH dehydrogenase family.</text>
</comment>
<dbReference type="GO" id="GO:0008137">
    <property type="term" value="F:NADH dehydrogenase (ubiquinone) activity"/>
    <property type="evidence" value="ECO:0007669"/>
    <property type="project" value="TreeGrafter"/>
</dbReference>
<name>A0A066ZWY9_HYDMR</name>
<keyword evidence="5" id="KW-0520">NAD</keyword>
<evidence type="ECO:0000259" key="6">
    <source>
        <dbReference type="Pfam" id="PF07992"/>
    </source>
</evidence>
<feature type="domain" description="FAD/NAD(P)-binding" evidence="6">
    <location>
        <begin position="9"/>
        <end position="339"/>
    </location>
</feature>
<dbReference type="PANTHER" id="PTHR43706:SF9">
    <property type="entry name" value="TYPE II NADH:QUINONE OXIDOREDUCTASE"/>
    <property type="match status" value="1"/>
</dbReference>
<dbReference type="InterPro" id="IPR023753">
    <property type="entry name" value="FAD/NAD-binding_dom"/>
</dbReference>
<evidence type="ECO:0000313" key="8">
    <source>
        <dbReference type="Proteomes" id="UP000027341"/>
    </source>
</evidence>
<organism evidence="7 8">
    <name type="scientific">Hydrogenovibrio marinus</name>
    <dbReference type="NCBI Taxonomy" id="28885"/>
    <lineage>
        <taxon>Bacteria</taxon>
        <taxon>Pseudomonadati</taxon>
        <taxon>Pseudomonadota</taxon>
        <taxon>Gammaproteobacteria</taxon>
        <taxon>Thiotrichales</taxon>
        <taxon>Piscirickettsiaceae</taxon>
        <taxon>Hydrogenovibrio</taxon>
    </lineage>
</organism>
<sequence>MHKTASPPKIVIVGGGAGGLELATRLGRKLGKTNQAKITLIDPSRIHLWKPLLHEVVAGSLDTGMEALSYRAHSAENHYYFRLGKMDALDKEKRQIRLAPLVDHHGKQILKPRHIDYDILVMALGAHSNDFGIEGVSEYCFKLDDAQEAEDFHLSFLNRFLQFSETAHSGEVVSIAIVGAGATGVELSAELYNAVDRLEQFGVENIHHKSLEVTLIEAAPRILPALEEDLACKAQKTLEELGVNIQLNKNVKQVTPYTLHTADGDIHADLLVWAAGIKAPEFLSHLALPVNRINQIEIDDSLLVKGEDNIYAIGDCAFLKPEEATRPVPPTAQAAHQMAKHCAQNITRQITGKPLKQFKYCDHGALVSLSRFQTLGSLLDQLLHKHWVIEGKLAHWAYASLYRQHQLAVHGYWKTLWILVESLIERRIKPKLKLY</sequence>
<dbReference type="AlphaFoldDB" id="A0A066ZWY9"/>
<gene>
    <name evidence="7" type="ORF">EI16_11085</name>
</gene>